<reference evidence="1" key="2">
    <citation type="submission" date="2014-05" db="EMBL/GenBank/DDBJ databases">
        <title>The genome and life-stage specific transcriptomes of Globodera pallida elucidate key aspects of plant parasitism by a cyst nematode.</title>
        <authorList>
            <person name="Cotton J.A."/>
            <person name="Lilley C.J."/>
            <person name="Jones L.M."/>
            <person name="Kikuchi T."/>
            <person name="Reid A.J."/>
            <person name="Thorpe P."/>
            <person name="Tsai I.J."/>
            <person name="Beasley H."/>
            <person name="Blok V."/>
            <person name="Cock P.J.A."/>
            <person name="Van den Akker S.E."/>
            <person name="Holroyd N."/>
            <person name="Hunt M."/>
            <person name="Mantelin S."/>
            <person name="Naghra H."/>
            <person name="Pain A."/>
            <person name="Palomares-Rius J.E."/>
            <person name="Zarowiecki M."/>
            <person name="Berriman M."/>
            <person name="Jones J.T."/>
            <person name="Urwin P.E."/>
        </authorList>
    </citation>
    <scope>NUCLEOTIDE SEQUENCE [LARGE SCALE GENOMIC DNA]</scope>
    <source>
        <strain evidence="1">Lindley</strain>
    </source>
</reference>
<dbReference type="WBParaSite" id="GPLIN_000510900">
    <property type="protein sequence ID" value="GPLIN_000510900"/>
    <property type="gene ID" value="GPLIN_000510900"/>
</dbReference>
<reference evidence="1" key="1">
    <citation type="submission" date="2013-12" db="EMBL/GenBank/DDBJ databases">
        <authorList>
            <person name="Aslett M."/>
        </authorList>
    </citation>
    <scope>NUCLEOTIDE SEQUENCE [LARGE SCALE GENOMIC DNA]</scope>
    <source>
        <strain evidence="1">Lindley</strain>
    </source>
</reference>
<accession>A0A183BWX0</accession>
<dbReference type="InterPro" id="IPR014776">
    <property type="entry name" value="4pyrrole_Mease_sub2"/>
</dbReference>
<protein>
    <submittedName>
        <fullName evidence="2">Secreted protein</fullName>
    </submittedName>
</protein>
<dbReference type="Proteomes" id="UP000050741">
    <property type="component" value="Unassembled WGS sequence"/>
</dbReference>
<dbReference type="GO" id="GO:0008168">
    <property type="term" value="F:methyltransferase activity"/>
    <property type="evidence" value="ECO:0007669"/>
    <property type="project" value="InterPro"/>
</dbReference>
<sequence>MVFYLIGLGLGDAGDITVNGPQLGDRVFEPPQFLTCPMAAHQMLSAIQRRRTARAKNGMRILLNRQNGMHTLCLLDIKVKEQSVENLMKGNRRRRTTRAKNGQDGGVEFVDERTPVVGMARVGWADQKIVHCPLNRMASADLGKPLHVLIVPAVDEQLHPMEREMLQTFSI</sequence>
<evidence type="ECO:0000313" key="1">
    <source>
        <dbReference type="Proteomes" id="UP000050741"/>
    </source>
</evidence>
<dbReference type="SUPFAM" id="SSF53790">
    <property type="entry name" value="Tetrapyrrole methylase"/>
    <property type="match status" value="1"/>
</dbReference>
<dbReference type="PANTHER" id="PTHR10882:SF0">
    <property type="entry name" value="DIPHTHINE METHYL ESTER SYNTHASE"/>
    <property type="match status" value="1"/>
</dbReference>
<dbReference type="GO" id="GO:0017183">
    <property type="term" value="P:protein histidyl modification to diphthamide"/>
    <property type="evidence" value="ECO:0007669"/>
    <property type="project" value="InterPro"/>
</dbReference>
<name>A0A183BWX0_GLOPA</name>
<proteinExistence type="predicted"/>
<evidence type="ECO:0000313" key="2">
    <source>
        <dbReference type="WBParaSite" id="GPLIN_000510900"/>
    </source>
</evidence>
<dbReference type="Gene3D" id="3.30.950.10">
    <property type="entry name" value="Methyltransferase, Cobalt-precorrin-4 Transmethylase, Domain 2"/>
    <property type="match status" value="1"/>
</dbReference>
<keyword evidence="1" id="KW-1185">Reference proteome</keyword>
<organism evidence="1 2">
    <name type="scientific">Globodera pallida</name>
    <name type="common">Potato cyst nematode worm</name>
    <name type="synonym">Heterodera pallida</name>
    <dbReference type="NCBI Taxonomy" id="36090"/>
    <lineage>
        <taxon>Eukaryota</taxon>
        <taxon>Metazoa</taxon>
        <taxon>Ecdysozoa</taxon>
        <taxon>Nematoda</taxon>
        <taxon>Chromadorea</taxon>
        <taxon>Rhabditida</taxon>
        <taxon>Tylenchina</taxon>
        <taxon>Tylenchomorpha</taxon>
        <taxon>Tylenchoidea</taxon>
        <taxon>Heteroderidae</taxon>
        <taxon>Heteroderinae</taxon>
        <taxon>Globodera</taxon>
    </lineage>
</organism>
<dbReference type="InterPro" id="IPR004551">
    <property type="entry name" value="Dphthn_synthase"/>
</dbReference>
<dbReference type="InterPro" id="IPR035996">
    <property type="entry name" value="4pyrrol_Methylase_sf"/>
</dbReference>
<dbReference type="PANTHER" id="PTHR10882">
    <property type="entry name" value="DIPHTHINE SYNTHASE"/>
    <property type="match status" value="1"/>
</dbReference>
<reference evidence="2" key="3">
    <citation type="submission" date="2016-06" db="UniProtKB">
        <authorList>
            <consortium name="WormBaseParasite"/>
        </authorList>
    </citation>
    <scope>IDENTIFICATION</scope>
</reference>
<dbReference type="AlphaFoldDB" id="A0A183BWX0"/>